<dbReference type="FunCoup" id="A0A139WMX3">
    <property type="interactions" value="125"/>
</dbReference>
<dbReference type="Pfam" id="PF13679">
    <property type="entry name" value="Methyltransf_32"/>
    <property type="match status" value="1"/>
</dbReference>
<dbReference type="InterPro" id="IPR025714">
    <property type="entry name" value="Methyltranfer_dom"/>
</dbReference>
<reference evidence="2 3" key="2">
    <citation type="journal article" date="2010" name="Nucleic Acids Res.">
        <title>BeetleBase in 2010: revisions to provide comprehensive genomic information for Tribolium castaneum.</title>
        <authorList>
            <person name="Kim H.S."/>
            <person name="Murphy T."/>
            <person name="Xia J."/>
            <person name="Caragea D."/>
            <person name="Park Y."/>
            <person name="Beeman R.W."/>
            <person name="Lorenzen M.D."/>
            <person name="Butcher S."/>
            <person name="Manak J.R."/>
            <person name="Brown S.J."/>
        </authorList>
    </citation>
    <scope>GENOME REANNOTATION</scope>
    <source>
        <strain evidence="2 3">Georgia GA2</strain>
    </source>
</reference>
<dbReference type="PANTHER" id="PTHR12496:SF9">
    <property type="entry name" value="METHYLTRANSFERASE-LIKE PROTEIN 25-RELATED"/>
    <property type="match status" value="1"/>
</dbReference>
<dbReference type="InterPro" id="IPR029063">
    <property type="entry name" value="SAM-dependent_MTases_sf"/>
</dbReference>
<accession>A0A139WMX3</accession>
<keyword evidence="3" id="KW-1185">Reference proteome</keyword>
<proteinExistence type="predicted"/>
<dbReference type="SUPFAM" id="SSF53335">
    <property type="entry name" value="S-adenosyl-L-methionine-dependent methyltransferases"/>
    <property type="match status" value="1"/>
</dbReference>
<sequence length="572" mass="64835">MTDEPEKDINDVFSDILLSEDRIFEQSYNQGYELGKGEENIEAYHLGYHRGAELGAEIGYYTSITSYYLSHKSGDEKIVKELDTLKEMLNSFPRENDPNVDILELIGKIRAKFKKICAVLKLQPSFPEQTIDSLLAFLEPLLGFANCHMVDFYTQNSYKKFVSPEIQNEIEQIGYENTIKRIFLNEFDATPHLKQFVEDSSKFTLKNCHVCLNLDSFTQKLQSWGCDTLDTFKLEIFMNAKKSHEVEILSAVAAALFRVSQASHVVDLGDGKGYLSSMLALQHQIPVVGIDASNTNTCGAIKRATKLSKVWNGIPKAPHKSLPKKTENFASPHVELYKQVTRFVDERFDLLGLVRDVFPNVSHLGLVGLHTCGDLAASSLKIFSRNEAVKSVCNVGCCYHLLDESGFPLSRFLTDRGFVLGRSARMIANQSVERVLQEGELPNITIFYRAILQVLLEEFCTDLPTKHVGKFRKVPVNFLDYVRLALKRIDVTLDLTDNEVGAIFSRYEKRLNELNVFYLLRCKLSPVVESLILLDRLLFLQEQGFENSFLVQFFDPVVSPRCYGIVAVKNAL</sequence>
<evidence type="ECO:0000313" key="2">
    <source>
        <dbReference type="EMBL" id="KYB29369.1"/>
    </source>
</evidence>
<dbReference type="AlphaFoldDB" id="A0A139WMX3"/>
<dbReference type="Proteomes" id="UP000007266">
    <property type="component" value="Linkage group 2"/>
</dbReference>
<dbReference type="InterPro" id="IPR052220">
    <property type="entry name" value="METTL25"/>
</dbReference>
<protein>
    <submittedName>
        <fullName evidence="2">Protein RRNAD1-like Protein</fullName>
    </submittedName>
</protein>
<name>A0A139WMX3_TRICA</name>
<evidence type="ECO:0000259" key="1">
    <source>
        <dbReference type="Pfam" id="PF13679"/>
    </source>
</evidence>
<feature type="domain" description="Methyltransferase" evidence="1">
    <location>
        <begin position="241"/>
        <end position="404"/>
    </location>
</feature>
<dbReference type="InParanoid" id="A0A139WMX3"/>
<evidence type="ECO:0000313" key="3">
    <source>
        <dbReference type="Proteomes" id="UP000007266"/>
    </source>
</evidence>
<dbReference type="EMBL" id="KQ971312">
    <property type="protein sequence ID" value="KYB29369.1"/>
    <property type="molecule type" value="Genomic_DNA"/>
</dbReference>
<gene>
    <name evidence="2" type="primary">AUGUSTUS-3.0.2_32221</name>
    <name evidence="2" type="ORF">TcasGA2_TC032221</name>
</gene>
<dbReference type="OMA" id="YEEENVC"/>
<dbReference type="PANTHER" id="PTHR12496">
    <property type="entry name" value="CGI-41 METHYLTRANSFERASE"/>
    <property type="match status" value="1"/>
</dbReference>
<dbReference type="STRING" id="7070.A0A139WMX3"/>
<organism evidence="2 3">
    <name type="scientific">Tribolium castaneum</name>
    <name type="common">Red flour beetle</name>
    <dbReference type="NCBI Taxonomy" id="7070"/>
    <lineage>
        <taxon>Eukaryota</taxon>
        <taxon>Metazoa</taxon>
        <taxon>Ecdysozoa</taxon>
        <taxon>Arthropoda</taxon>
        <taxon>Hexapoda</taxon>
        <taxon>Insecta</taxon>
        <taxon>Pterygota</taxon>
        <taxon>Neoptera</taxon>
        <taxon>Endopterygota</taxon>
        <taxon>Coleoptera</taxon>
        <taxon>Polyphaga</taxon>
        <taxon>Cucujiformia</taxon>
        <taxon>Tenebrionidae</taxon>
        <taxon>Tenebrionidae incertae sedis</taxon>
        <taxon>Tribolium</taxon>
    </lineage>
</organism>
<reference evidence="2 3" key="1">
    <citation type="journal article" date="2008" name="Nature">
        <title>The genome of the model beetle and pest Tribolium castaneum.</title>
        <authorList>
            <consortium name="Tribolium Genome Sequencing Consortium"/>
            <person name="Richards S."/>
            <person name="Gibbs R.A."/>
            <person name="Weinstock G.M."/>
            <person name="Brown S.J."/>
            <person name="Denell R."/>
            <person name="Beeman R.W."/>
            <person name="Gibbs R."/>
            <person name="Beeman R.W."/>
            <person name="Brown S.J."/>
            <person name="Bucher G."/>
            <person name="Friedrich M."/>
            <person name="Grimmelikhuijzen C.J."/>
            <person name="Klingler M."/>
            <person name="Lorenzen M."/>
            <person name="Richards S."/>
            <person name="Roth S."/>
            <person name="Schroder R."/>
            <person name="Tautz D."/>
            <person name="Zdobnov E.M."/>
            <person name="Muzny D."/>
            <person name="Gibbs R.A."/>
            <person name="Weinstock G.M."/>
            <person name="Attaway T."/>
            <person name="Bell S."/>
            <person name="Buhay C.J."/>
            <person name="Chandrabose M.N."/>
            <person name="Chavez D."/>
            <person name="Clerk-Blankenburg K.P."/>
            <person name="Cree A."/>
            <person name="Dao M."/>
            <person name="Davis C."/>
            <person name="Chacko J."/>
            <person name="Dinh H."/>
            <person name="Dugan-Rocha S."/>
            <person name="Fowler G."/>
            <person name="Garner T.T."/>
            <person name="Garnes J."/>
            <person name="Gnirke A."/>
            <person name="Hawes A."/>
            <person name="Hernandez J."/>
            <person name="Hines S."/>
            <person name="Holder M."/>
            <person name="Hume J."/>
            <person name="Jhangiani S.N."/>
            <person name="Joshi V."/>
            <person name="Khan Z.M."/>
            <person name="Jackson L."/>
            <person name="Kovar C."/>
            <person name="Kowis A."/>
            <person name="Lee S."/>
            <person name="Lewis L.R."/>
            <person name="Margolis J."/>
            <person name="Morgan M."/>
            <person name="Nazareth L.V."/>
            <person name="Nguyen N."/>
            <person name="Okwuonu G."/>
            <person name="Parker D."/>
            <person name="Richards S."/>
            <person name="Ruiz S.J."/>
            <person name="Santibanez J."/>
            <person name="Savard J."/>
            <person name="Scherer S.E."/>
            <person name="Schneider B."/>
            <person name="Sodergren E."/>
            <person name="Tautz D."/>
            <person name="Vattahil S."/>
            <person name="Villasana D."/>
            <person name="White C.S."/>
            <person name="Wright R."/>
            <person name="Park Y."/>
            <person name="Beeman R.W."/>
            <person name="Lord J."/>
            <person name="Oppert B."/>
            <person name="Lorenzen M."/>
            <person name="Brown S."/>
            <person name="Wang L."/>
            <person name="Savard J."/>
            <person name="Tautz D."/>
            <person name="Richards S."/>
            <person name="Weinstock G."/>
            <person name="Gibbs R.A."/>
            <person name="Liu Y."/>
            <person name="Worley K."/>
            <person name="Weinstock G."/>
            <person name="Elsik C.G."/>
            <person name="Reese J.T."/>
            <person name="Elhaik E."/>
            <person name="Landan G."/>
            <person name="Graur D."/>
            <person name="Arensburger P."/>
            <person name="Atkinson P."/>
            <person name="Beeman R.W."/>
            <person name="Beidler J."/>
            <person name="Brown S.J."/>
            <person name="Demuth J.P."/>
            <person name="Drury D.W."/>
            <person name="Du Y.Z."/>
            <person name="Fujiwara H."/>
            <person name="Lorenzen M."/>
            <person name="Maselli V."/>
            <person name="Osanai M."/>
            <person name="Park Y."/>
            <person name="Robertson H.M."/>
            <person name="Tu Z."/>
            <person name="Wang J.J."/>
            <person name="Wang S."/>
            <person name="Richards S."/>
            <person name="Song H."/>
            <person name="Zhang L."/>
            <person name="Sodergren E."/>
            <person name="Werner D."/>
            <person name="Stanke M."/>
            <person name="Morgenstern B."/>
            <person name="Solovyev V."/>
            <person name="Kosarev P."/>
            <person name="Brown G."/>
            <person name="Chen H.C."/>
            <person name="Ermolaeva O."/>
            <person name="Hlavina W."/>
            <person name="Kapustin Y."/>
            <person name="Kiryutin B."/>
            <person name="Kitts P."/>
            <person name="Maglott D."/>
            <person name="Pruitt K."/>
            <person name="Sapojnikov V."/>
            <person name="Souvorov A."/>
            <person name="Mackey A.J."/>
            <person name="Waterhouse R.M."/>
            <person name="Wyder S."/>
            <person name="Zdobnov E.M."/>
            <person name="Zdobnov E.M."/>
            <person name="Wyder S."/>
            <person name="Kriventseva E.V."/>
            <person name="Kadowaki T."/>
            <person name="Bork P."/>
            <person name="Aranda M."/>
            <person name="Bao R."/>
            <person name="Beermann A."/>
            <person name="Berns N."/>
            <person name="Bolognesi R."/>
            <person name="Bonneton F."/>
            <person name="Bopp D."/>
            <person name="Brown S.J."/>
            <person name="Bucher G."/>
            <person name="Butts T."/>
            <person name="Chaumot A."/>
            <person name="Denell R.E."/>
            <person name="Ferrier D.E."/>
            <person name="Friedrich M."/>
            <person name="Gordon C.M."/>
            <person name="Jindra M."/>
            <person name="Klingler M."/>
            <person name="Lan Q."/>
            <person name="Lattorff H.M."/>
            <person name="Laudet V."/>
            <person name="von Levetsow C."/>
            <person name="Liu Z."/>
            <person name="Lutz R."/>
            <person name="Lynch J.A."/>
            <person name="da Fonseca R.N."/>
            <person name="Posnien N."/>
            <person name="Reuter R."/>
            <person name="Roth S."/>
            <person name="Savard J."/>
            <person name="Schinko J.B."/>
            <person name="Schmitt C."/>
            <person name="Schoppmeier M."/>
            <person name="Schroder R."/>
            <person name="Shippy T.D."/>
            <person name="Simonnet F."/>
            <person name="Marques-Souza H."/>
            <person name="Tautz D."/>
            <person name="Tomoyasu Y."/>
            <person name="Trauner J."/>
            <person name="Van der Zee M."/>
            <person name="Vervoort M."/>
            <person name="Wittkopp N."/>
            <person name="Wimmer E.A."/>
            <person name="Yang X."/>
            <person name="Jones A.K."/>
            <person name="Sattelle D.B."/>
            <person name="Ebert P.R."/>
            <person name="Nelson D."/>
            <person name="Scott J.G."/>
            <person name="Beeman R.W."/>
            <person name="Muthukrishnan S."/>
            <person name="Kramer K.J."/>
            <person name="Arakane Y."/>
            <person name="Beeman R.W."/>
            <person name="Zhu Q."/>
            <person name="Hogenkamp D."/>
            <person name="Dixit R."/>
            <person name="Oppert B."/>
            <person name="Jiang H."/>
            <person name="Zou Z."/>
            <person name="Marshall J."/>
            <person name="Elpidina E."/>
            <person name="Vinokurov K."/>
            <person name="Oppert C."/>
            <person name="Zou Z."/>
            <person name="Evans J."/>
            <person name="Lu Z."/>
            <person name="Zhao P."/>
            <person name="Sumathipala N."/>
            <person name="Altincicek B."/>
            <person name="Vilcinskas A."/>
            <person name="Williams M."/>
            <person name="Hultmark D."/>
            <person name="Hetru C."/>
            <person name="Jiang H."/>
            <person name="Grimmelikhuijzen C.J."/>
            <person name="Hauser F."/>
            <person name="Cazzamali G."/>
            <person name="Williamson M."/>
            <person name="Park Y."/>
            <person name="Li B."/>
            <person name="Tanaka Y."/>
            <person name="Predel R."/>
            <person name="Neupert S."/>
            <person name="Schachtner J."/>
            <person name="Verleyen P."/>
            <person name="Raible F."/>
            <person name="Bork P."/>
            <person name="Friedrich M."/>
            <person name="Walden K.K."/>
            <person name="Robertson H.M."/>
            <person name="Angeli S."/>
            <person name="Foret S."/>
            <person name="Bucher G."/>
            <person name="Schuetz S."/>
            <person name="Maleszka R."/>
            <person name="Wimmer E.A."/>
            <person name="Beeman R.W."/>
            <person name="Lorenzen M."/>
            <person name="Tomoyasu Y."/>
            <person name="Miller S.C."/>
            <person name="Grossmann D."/>
            <person name="Bucher G."/>
        </authorList>
    </citation>
    <scope>NUCLEOTIDE SEQUENCE [LARGE SCALE GENOMIC DNA]</scope>
    <source>
        <strain evidence="2 3">Georgia GA2</strain>
    </source>
</reference>
<dbReference type="eggNOG" id="KOG2651">
    <property type="taxonomic scope" value="Eukaryota"/>
</dbReference>